<dbReference type="AlphaFoldDB" id="A0A0B5BJ67"/>
<dbReference type="KEGG" id="gpi:GPICK_15165"/>
<dbReference type="STRING" id="345632.GPICK_15165"/>
<evidence type="ECO:0000313" key="1">
    <source>
        <dbReference type="EMBL" id="AJE04520.1"/>
    </source>
</evidence>
<dbReference type="Proteomes" id="UP000057609">
    <property type="component" value="Chromosome"/>
</dbReference>
<dbReference type="EMBL" id="CP009788">
    <property type="protein sequence ID" value="AJE04520.1"/>
    <property type="molecule type" value="Genomic_DNA"/>
</dbReference>
<dbReference type="RefSeq" id="WP_039744611.1">
    <property type="nucleotide sequence ID" value="NZ_CP009788.1"/>
</dbReference>
<evidence type="ECO:0000313" key="2">
    <source>
        <dbReference type="Proteomes" id="UP000057609"/>
    </source>
</evidence>
<name>A0A0B5BJ67_9BACT</name>
<dbReference type="HOGENOM" id="CLU_1309163_0_0_7"/>
<protein>
    <submittedName>
        <fullName evidence="1">Uncharacterized protein</fullName>
    </submittedName>
</protein>
<dbReference type="OrthoDB" id="5395582at2"/>
<proteinExistence type="predicted"/>
<organism evidence="1 2">
    <name type="scientific">Geobacter pickeringii</name>
    <dbReference type="NCBI Taxonomy" id="345632"/>
    <lineage>
        <taxon>Bacteria</taxon>
        <taxon>Pseudomonadati</taxon>
        <taxon>Thermodesulfobacteriota</taxon>
        <taxon>Desulfuromonadia</taxon>
        <taxon>Geobacterales</taxon>
        <taxon>Geobacteraceae</taxon>
        <taxon>Geobacter</taxon>
    </lineage>
</organism>
<reference evidence="1 2" key="1">
    <citation type="journal article" date="2015" name="Genome Announc.">
        <title>Complete Genome of Geobacter pickeringii G13T, a Metal-Reducing Isolate from Sedimentary Kaolin Deposits.</title>
        <authorList>
            <person name="Badalamenti J.P."/>
            <person name="Bond D.R."/>
        </authorList>
    </citation>
    <scope>NUCLEOTIDE SEQUENCE [LARGE SCALE GENOMIC DNA]</scope>
    <source>
        <strain evidence="1 2">G13</strain>
    </source>
</reference>
<gene>
    <name evidence="1" type="ORF">GPICK_15165</name>
</gene>
<keyword evidence="2" id="KW-1185">Reference proteome</keyword>
<accession>A0A0B5BJ67</accession>
<sequence>MRFFAVLLVTVFLWGEAGAAPRSPRPEAGIGILFIRPPPADRDGGSPLVVLYREPGVSRIGEWRAASLPLLSLPAEEGGGIPVAVMAKRGAWFRVAYDDAGRSGWVEGERVWSFLPWDEYLKGKGIRLLPGLRKPYYILRAGPVDHAPELRTLSPENSLRVIEVAGDRARVILDLAVMGWLSWRDEDGRLLVGVR</sequence>